<dbReference type="EMBL" id="PZKL01000045">
    <property type="protein sequence ID" value="PTH79015.1"/>
    <property type="molecule type" value="Genomic_DNA"/>
</dbReference>
<proteinExistence type="predicted"/>
<reference evidence="2 3" key="1">
    <citation type="submission" date="2018-03" db="EMBL/GenBank/DDBJ databases">
        <title>Aeromonas veronii whole genome sequencing and analysis.</title>
        <authorList>
            <person name="Xie H."/>
            <person name="Liu T."/>
            <person name="Wang K."/>
        </authorList>
    </citation>
    <scope>NUCLEOTIDE SEQUENCE [LARGE SCALE GENOMIC DNA]</scope>
    <source>
        <strain evidence="2 3">XH.VA.1</strain>
    </source>
</reference>
<name>A0A2T4MWT2_AERVE</name>
<keyword evidence="1" id="KW-0472">Membrane</keyword>
<keyword evidence="1" id="KW-1133">Transmembrane helix</keyword>
<sequence>MNTETKKAIADKINKITEWGDNPASVFNLAIPLFFIGMALMGTVAYLQYKHNDDIVYALILAGGLVLLAIGLYPPYLMHKRLKKMSESTNKK</sequence>
<evidence type="ECO:0000256" key="1">
    <source>
        <dbReference type="SAM" id="Phobius"/>
    </source>
</evidence>
<organism evidence="2 3">
    <name type="scientific">Aeromonas veronii</name>
    <dbReference type="NCBI Taxonomy" id="654"/>
    <lineage>
        <taxon>Bacteria</taxon>
        <taxon>Pseudomonadati</taxon>
        <taxon>Pseudomonadota</taxon>
        <taxon>Gammaproteobacteria</taxon>
        <taxon>Aeromonadales</taxon>
        <taxon>Aeromonadaceae</taxon>
        <taxon>Aeromonas</taxon>
    </lineage>
</organism>
<dbReference type="RefSeq" id="WP_107684640.1">
    <property type="nucleotide sequence ID" value="NZ_PZKL01000045.1"/>
</dbReference>
<accession>A0A2T4MWT2</accession>
<protein>
    <submittedName>
        <fullName evidence="2">Uncharacterized protein</fullName>
    </submittedName>
</protein>
<gene>
    <name evidence="2" type="ORF">DAA48_21490</name>
</gene>
<feature type="transmembrane region" description="Helical" evidence="1">
    <location>
        <begin position="55"/>
        <end position="76"/>
    </location>
</feature>
<evidence type="ECO:0000313" key="3">
    <source>
        <dbReference type="Proteomes" id="UP000241986"/>
    </source>
</evidence>
<comment type="caution">
    <text evidence="2">The sequence shown here is derived from an EMBL/GenBank/DDBJ whole genome shotgun (WGS) entry which is preliminary data.</text>
</comment>
<dbReference type="AlphaFoldDB" id="A0A2T4MWT2"/>
<keyword evidence="1" id="KW-0812">Transmembrane</keyword>
<dbReference type="Proteomes" id="UP000241986">
    <property type="component" value="Unassembled WGS sequence"/>
</dbReference>
<feature type="transmembrane region" description="Helical" evidence="1">
    <location>
        <begin position="26"/>
        <end position="49"/>
    </location>
</feature>
<evidence type="ECO:0000313" key="2">
    <source>
        <dbReference type="EMBL" id="PTH79015.1"/>
    </source>
</evidence>